<keyword evidence="1" id="KW-1185">Reference proteome</keyword>
<reference evidence="1" key="1">
    <citation type="submission" date="2013-12" db="EMBL/GenBank/DDBJ databases">
        <authorList>
            <person name="Aslett M."/>
        </authorList>
    </citation>
    <scope>NUCLEOTIDE SEQUENCE [LARGE SCALE GENOMIC DNA]</scope>
    <source>
        <strain evidence="1">Lindley</strain>
    </source>
</reference>
<name>A0A183CSH3_GLOPA</name>
<evidence type="ECO:0000313" key="2">
    <source>
        <dbReference type="WBParaSite" id="GPLIN_001583100"/>
    </source>
</evidence>
<organism evidence="1 2">
    <name type="scientific">Globodera pallida</name>
    <name type="common">Potato cyst nematode worm</name>
    <name type="synonym">Heterodera pallida</name>
    <dbReference type="NCBI Taxonomy" id="36090"/>
    <lineage>
        <taxon>Eukaryota</taxon>
        <taxon>Metazoa</taxon>
        <taxon>Ecdysozoa</taxon>
        <taxon>Nematoda</taxon>
        <taxon>Chromadorea</taxon>
        <taxon>Rhabditida</taxon>
        <taxon>Tylenchina</taxon>
        <taxon>Tylenchomorpha</taxon>
        <taxon>Tylenchoidea</taxon>
        <taxon>Heteroderidae</taxon>
        <taxon>Heteroderinae</taxon>
        <taxon>Globodera</taxon>
    </lineage>
</organism>
<proteinExistence type="predicted"/>
<reference evidence="1" key="2">
    <citation type="submission" date="2014-05" db="EMBL/GenBank/DDBJ databases">
        <title>The genome and life-stage specific transcriptomes of Globodera pallida elucidate key aspects of plant parasitism by a cyst nematode.</title>
        <authorList>
            <person name="Cotton J.A."/>
            <person name="Lilley C.J."/>
            <person name="Jones L.M."/>
            <person name="Kikuchi T."/>
            <person name="Reid A.J."/>
            <person name="Thorpe P."/>
            <person name="Tsai I.J."/>
            <person name="Beasley H."/>
            <person name="Blok V."/>
            <person name="Cock P.J.A."/>
            <person name="Van den Akker S.E."/>
            <person name="Holroyd N."/>
            <person name="Hunt M."/>
            <person name="Mantelin S."/>
            <person name="Naghra H."/>
            <person name="Pain A."/>
            <person name="Palomares-Rius J.E."/>
            <person name="Zarowiecki M."/>
            <person name="Berriman M."/>
            <person name="Jones J.T."/>
            <person name="Urwin P.E."/>
        </authorList>
    </citation>
    <scope>NUCLEOTIDE SEQUENCE [LARGE SCALE GENOMIC DNA]</scope>
    <source>
        <strain evidence="1">Lindley</strain>
    </source>
</reference>
<dbReference type="AlphaFoldDB" id="A0A183CSH3"/>
<reference evidence="2" key="3">
    <citation type="submission" date="2016-06" db="UniProtKB">
        <authorList>
            <consortium name="WormBaseParasite"/>
        </authorList>
    </citation>
    <scope>IDENTIFICATION</scope>
</reference>
<protein>
    <submittedName>
        <fullName evidence="2">SAM-dependent methyltransferase</fullName>
    </submittedName>
</protein>
<dbReference type="InterPro" id="IPR038459">
    <property type="entry name" value="MT_TRM10-typ_sf"/>
</dbReference>
<sequence length="189" mass="21586">SVPFPICIANFFADDTLNQIVKSQWHFLYGTPSEQAALGCRRFVPHPFAPEVFTRGVTEICERDAIPKDRIAYVSQEAVECLPDNLSQFSAFVLLPFDDWEKRLLPTKAASAENIPCYRLPLDQHIRGVSRNIPCWLVANILREVYIGRMSWAKAAQHWGQELTHRPNADQSGPEQLPFCLNYTKVKKK</sequence>
<accession>A0A183CSH3</accession>
<evidence type="ECO:0000313" key="1">
    <source>
        <dbReference type="Proteomes" id="UP000050741"/>
    </source>
</evidence>
<dbReference type="Proteomes" id="UP000050741">
    <property type="component" value="Unassembled WGS sequence"/>
</dbReference>
<dbReference type="WBParaSite" id="GPLIN_001583100">
    <property type="protein sequence ID" value="GPLIN_001583100"/>
    <property type="gene ID" value="GPLIN_001583100"/>
</dbReference>
<dbReference type="Gene3D" id="3.40.1280.30">
    <property type="match status" value="1"/>
</dbReference>